<keyword evidence="9" id="KW-0732">Signal</keyword>
<dbReference type="FunFam" id="3.10.200.10:FF:000003">
    <property type="entry name" value="Carbonic anhydrase 12"/>
    <property type="match status" value="1"/>
</dbReference>
<reference evidence="11" key="2">
    <citation type="journal article" date="2018" name="Biosci. Biotechnol. Biochem.">
        <title>Polysaccharide hydrolase of the hadal zone amphipods Hirondellea gigas.</title>
        <authorList>
            <person name="Kobayashi H."/>
            <person name="Nagahama T."/>
            <person name="Arai W."/>
            <person name="Sasagawa Y."/>
            <person name="Umeda M."/>
            <person name="Hayashi T."/>
            <person name="Nikaido I."/>
            <person name="Watanabe H."/>
            <person name="Oguri K."/>
            <person name="Kitazato H."/>
            <person name="Fujioka K."/>
            <person name="Kido Y."/>
            <person name="Takami H."/>
        </authorList>
    </citation>
    <scope>NUCLEOTIDE SEQUENCE</scope>
    <source>
        <tissue evidence="11">Whole body</tissue>
    </source>
</reference>
<dbReference type="AlphaFoldDB" id="A0A2P2I3I1"/>
<evidence type="ECO:0000256" key="5">
    <source>
        <dbReference type="ARBA" id="ARBA00022833"/>
    </source>
</evidence>
<evidence type="ECO:0000256" key="8">
    <source>
        <dbReference type="ARBA" id="ARBA00048348"/>
    </source>
</evidence>
<dbReference type="EMBL" id="IACT01002418">
    <property type="protein sequence ID" value="LAC21699.1"/>
    <property type="molecule type" value="mRNA"/>
</dbReference>
<keyword evidence="7 9" id="KW-0456">Lyase</keyword>
<comment type="catalytic activity">
    <reaction evidence="8 9">
        <text>hydrogencarbonate + H(+) = CO2 + H2O</text>
        <dbReference type="Rhea" id="RHEA:10748"/>
        <dbReference type="ChEBI" id="CHEBI:15377"/>
        <dbReference type="ChEBI" id="CHEBI:15378"/>
        <dbReference type="ChEBI" id="CHEBI:16526"/>
        <dbReference type="ChEBI" id="CHEBI:17544"/>
        <dbReference type="EC" id="4.2.1.1"/>
    </reaction>
</comment>
<dbReference type="SUPFAM" id="SSF51069">
    <property type="entry name" value="Carbonic anhydrase"/>
    <property type="match status" value="1"/>
</dbReference>
<dbReference type="GO" id="GO:0008270">
    <property type="term" value="F:zinc ion binding"/>
    <property type="evidence" value="ECO:0007669"/>
    <property type="project" value="UniProtKB-UniRule"/>
</dbReference>
<dbReference type="InterPro" id="IPR036398">
    <property type="entry name" value="CA_dom_sf"/>
</dbReference>
<organism evidence="11">
    <name type="scientific">Hirondellea gigas</name>
    <dbReference type="NCBI Taxonomy" id="1518452"/>
    <lineage>
        <taxon>Eukaryota</taxon>
        <taxon>Metazoa</taxon>
        <taxon>Ecdysozoa</taxon>
        <taxon>Arthropoda</taxon>
        <taxon>Crustacea</taxon>
        <taxon>Multicrustacea</taxon>
        <taxon>Malacostraca</taxon>
        <taxon>Eumalacostraca</taxon>
        <taxon>Peracarida</taxon>
        <taxon>Amphipoda</taxon>
        <taxon>Amphilochidea</taxon>
        <taxon>Lysianassida</taxon>
        <taxon>Lysianassidira</taxon>
        <taxon>Lysianassoidea</taxon>
        <taxon>Lysianassidae</taxon>
        <taxon>Hirondellea</taxon>
    </lineage>
</organism>
<dbReference type="PROSITE" id="PS00162">
    <property type="entry name" value="ALPHA_CA_1"/>
    <property type="match status" value="1"/>
</dbReference>
<dbReference type="EMBL" id="IACF01002955">
    <property type="protein sequence ID" value="LAB68587.1"/>
    <property type="molecule type" value="mRNA"/>
</dbReference>
<keyword evidence="4 9" id="KW-0479">Metal-binding</keyword>
<name>A0A2P2I3I1_9CRUS</name>
<dbReference type="PANTHER" id="PTHR18952">
    <property type="entry name" value="CARBONIC ANHYDRASE"/>
    <property type="match status" value="1"/>
</dbReference>
<dbReference type="CDD" id="cd00326">
    <property type="entry name" value="alpha_CA"/>
    <property type="match status" value="1"/>
</dbReference>
<sequence length="286" mass="32438">MQCVAFVVAVLLVSAAASEKHQENQKEKPHWSYLGKHGYNNWAKEYKTCGGKHQSPIDVNPFFSYVGAFEPFYFSHYHEVPSKATIINNGHALEVKMTAENQPEMSGANLGSSYTFVQYHVHWGADNLRGSEHTINHVRYPMEMHLVHYKTEYGSLGAALNHSDGAAVLSILFVISANDNPSLAPLISQLKANREVGEHRITTDLYPLTSVLPRDLSRFYRYRGSLTTPACNEVVIWTIFDDHVPVSEKQMASIRTLHDFNSDPLVNNFRPTQPLNERKVYRSFKK</sequence>
<evidence type="ECO:0000256" key="1">
    <source>
        <dbReference type="ARBA" id="ARBA00002904"/>
    </source>
</evidence>
<dbReference type="SMART" id="SM01057">
    <property type="entry name" value="Carb_anhydrase"/>
    <property type="match status" value="1"/>
</dbReference>
<feature type="signal peptide" evidence="9">
    <location>
        <begin position="1"/>
        <end position="18"/>
    </location>
</feature>
<evidence type="ECO:0000256" key="9">
    <source>
        <dbReference type="RuleBase" id="RU367011"/>
    </source>
</evidence>
<keyword evidence="6" id="KW-0325">Glycoprotein</keyword>
<comment type="similarity">
    <text evidence="2 9">Belongs to the alpha-carbonic anhydrase family.</text>
</comment>
<keyword evidence="5 9" id="KW-0862">Zinc</keyword>
<feature type="domain" description="Alpha-carbonic anhydrase" evidence="10">
    <location>
        <begin position="29"/>
        <end position="284"/>
    </location>
</feature>
<dbReference type="InterPro" id="IPR001148">
    <property type="entry name" value="CA_dom"/>
</dbReference>
<accession>A0A2P2I3I1</accession>
<evidence type="ECO:0000256" key="4">
    <source>
        <dbReference type="ARBA" id="ARBA00022723"/>
    </source>
</evidence>
<dbReference type="GO" id="GO:0005886">
    <property type="term" value="C:plasma membrane"/>
    <property type="evidence" value="ECO:0007669"/>
    <property type="project" value="TreeGrafter"/>
</dbReference>
<dbReference type="PANTHER" id="PTHR18952:SF265">
    <property type="entry name" value="CARBONIC ANHYDRASE"/>
    <property type="match status" value="1"/>
</dbReference>
<evidence type="ECO:0000313" key="11">
    <source>
        <dbReference type="EMBL" id="LAB68587.1"/>
    </source>
</evidence>
<evidence type="ECO:0000256" key="7">
    <source>
        <dbReference type="ARBA" id="ARBA00023239"/>
    </source>
</evidence>
<protein>
    <recommendedName>
        <fullName evidence="3 9">Carbonic anhydrase</fullName>
        <ecNumber evidence="3 9">4.2.1.1</ecNumber>
    </recommendedName>
</protein>
<comment type="function">
    <text evidence="1 9">Reversible hydration of carbon dioxide.</text>
</comment>
<dbReference type="PROSITE" id="PS51144">
    <property type="entry name" value="ALPHA_CA_2"/>
    <property type="match status" value="1"/>
</dbReference>
<evidence type="ECO:0000256" key="6">
    <source>
        <dbReference type="ARBA" id="ARBA00023180"/>
    </source>
</evidence>
<evidence type="ECO:0000256" key="2">
    <source>
        <dbReference type="ARBA" id="ARBA00010718"/>
    </source>
</evidence>
<evidence type="ECO:0000313" key="12">
    <source>
        <dbReference type="EMBL" id="LAC21699.1"/>
    </source>
</evidence>
<dbReference type="EC" id="4.2.1.1" evidence="3 9"/>
<evidence type="ECO:0000256" key="3">
    <source>
        <dbReference type="ARBA" id="ARBA00012925"/>
    </source>
</evidence>
<dbReference type="Gene3D" id="3.10.200.10">
    <property type="entry name" value="Alpha carbonic anhydrase"/>
    <property type="match status" value="1"/>
</dbReference>
<dbReference type="InterPro" id="IPR023561">
    <property type="entry name" value="Carbonic_anhydrase_a-class"/>
</dbReference>
<proteinExistence type="evidence at transcript level"/>
<comment type="cofactor">
    <cofactor evidence="9">
        <name>Zn(2+)</name>
        <dbReference type="ChEBI" id="CHEBI:29105"/>
    </cofactor>
</comment>
<feature type="chain" id="PRO_5033845425" description="Carbonic anhydrase" evidence="9">
    <location>
        <begin position="19"/>
        <end position="286"/>
    </location>
</feature>
<dbReference type="Pfam" id="PF00194">
    <property type="entry name" value="Carb_anhydrase"/>
    <property type="match status" value="1"/>
</dbReference>
<dbReference type="GO" id="GO:0004089">
    <property type="term" value="F:carbonate dehydratase activity"/>
    <property type="evidence" value="ECO:0007669"/>
    <property type="project" value="UniProtKB-UniRule"/>
</dbReference>
<reference evidence="12" key="1">
    <citation type="submission" date="2017-11" db="EMBL/GenBank/DDBJ databases">
        <title>The sensing device of the deep-sea amphipod.</title>
        <authorList>
            <person name="Kobayashi H."/>
            <person name="Nagahama T."/>
            <person name="Arai W."/>
            <person name="Sasagawa Y."/>
            <person name="Umeda M."/>
            <person name="Hayashi T."/>
            <person name="Nikaido I."/>
            <person name="Watanabe H."/>
            <person name="Oguri K."/>
            <person name="Kitazato H."/>
            <person name="Fujioka K."/>
            <person name="Kido Y."/>
            <person name="Takami H."/>
        </authorList>
    </citation>
    <scope>NUCLEOTIDE SEQUENCE</scope>
    <source>
        <tissue evidence="12">Whole body</tissue>
    </source>
</reference>
<dbReference type="InterPro" id="IPR018338">
    <property type="entry name" value="Carbonic_anhydrase_a-class_CS"/>
</dbReference>
<evidence type="ECO:0000259" key="10">
    <source>
        <dbReference type="PROSITE" id="PS51144"/>
    </source>
</evidence>